<organism evidence="1 2">
    <name type="scientific">Brassica carinata</name>
    <name type="common">Ethiopian mustard</name>
    <name type="synonym">Abyssinian cabbage</name>
    <dbReference type="NCBI Taxonomy" id="52824"/>
    <lineage>
        <taxon>Eukaryota</taxon>
        <taxon>Viridiplantae</taxon>
        <taxon>Streptophyta</taxon>
        <taxon>Embryophyta</taxon>
        <taxon>Tracheophyta</taxon>
        <taxon>Spermatophyta</taxon>
        <taxon>Magnoliopsida</taxon>
        <taxon>eudicotyledons</taxon>
        <taxon>Gunneridae</taxon>
        <taxon>Pentapetalae</taxon>
        <taxon>rosids</taxon>
        <taxon>malvids</taxon>
        <taxon>Brassicales</taxon>
        <taxon>Brassicaceae</taxon>
        <taxon>Brassiceae</taxon>
        <taxon>Brassica</taxon>
    </lineage>
</organism>
<evidence type="ECO:0000313" key="2">
    <source>
        <dbReference type="Proteomes" id="UP000886595"/>
    </source>
</evidence>
<evidence type="ECO:0000313" key="1">
    <source>
        <dbReference type="EMBL" id="KAG2297916.1"/>
    </source>
</evidence>
<dbReference type="Proteomes" id="UP000886595">
    <property type="component" value="Unassembled WGS sequence"/>
</dbReference>
<reference evidence="1 2" key="1">
    <citation type="submission" date="2020-02" db="EMBL/GenBank/DDBJ databases">
        <authorList>
            <person name="Ma Q."/>
            <person name="Huang Y."/>
            <person name="Song X."/>
            <person name="Pei D."/>
        </authorList>
    </citation>
    <scope>NUCLEOTIDE SEQUENCE [LARGE SCALE GENOMIC DNA]</scope>
    <source>
        <strain evidence="1">Sxm20200214</strain>
        <tissue evidence="1">Leaf</tissue>
    </source>
</reference>
<dbReference type="AlphaFoldDB" id="A0A8X7V1Q4"/>
<sequence length="94" mass="10661">MENTAATRSELSLVLSQVEEEKMKGEEMKKASELAKWSVEEMSLLQLQEMRSALEELSNTMVLPPSSYMNTMSTGLSCIYNSIELCTCFYLSYI</sequence>
<proteinExistence type="predicted"/>
<dbReference type="EMBL" id="JAAMPC010000008">
    <property type="protein sequence ID" value="KAG2297916.1"/>
    <property type="molecule type" value="Genomic_DNA"/>
</dbReference>
<accession>A0A8X7V1Q4</accession>
<dbReference type="OrthoDB" id="1898716at2759"/>
<keyword evidence="2" id="KW-1185">Reference proteome</keyword>
<gene>
    <name evidence="1" type="ORF">Bca52824_034388</name>
</gene>
<protein>
    <submittedName>
        <fullName evidence="1">Uncharacterized protein</fullName>
    </submittedName>
</protein>
<name>A0A8X7V1Q4_BRACI</name>
<comment type="caution">
    <text evidence="1">The sequence shown here is derived from an EMBL/GenBank/DDBJ whole genome shotgun (WGS) entry which is preliminary data.</text>
</comment>